<feature type="domain" description="Core-binding (CB)" evidence="4">
    <location>
        <begin position="125"/>
        <end position="212"/>
    </location>
</feature>
<dbReference type="AlphaFoldDB" id="A0A7W6EA03"/>
<keyword evidence="6" id="KW-1185">Reference proteome</keyword>
<dbReference type="InterPro" id="IPR011010">
    <property type="entry name" value="DNA_brk_join_enz"/>
</dbReference>
<evidence type="ECO:0000259" key="4">
    <source>
        <dbReference type="PROSITE" id="PS51900"/>
    </source>
</evidence>
<reference evidence="5 6" key="1">
    <citation type="submission" date="2020-08" db="EMBL/GenBank/DDBJ databases">
        <title>Genomic Encyclopedia of Type Strains, Phase IV (KMG-IV): sequencing the most valuable type-strain genomes for metagenomic binning, comparative biology and taxonomic classification.</title>
        <authorList>
            <person name="Goeker M."/>
        </authorList>
    </citation>
    <scope>NUCLEOTIDE SEQUENCE [LARGE SCALE GENOMIC DNA]</scope>
    <source>
        <strain evidence="5 6">DSM 102234</strain>
    </source>
</reference>
<keyword evidence="2" id="KW-0233">DNA recombination</keyword>
<dbReference type="GO" id="GO:0015074">
    <property type="term" value="P:DNA integration"/>
    <property type="evidence" value="ECO:0007669"/>
    <property type="project" value="UniProtKB-KW"/>
</dbReference>
<sequence length="361" mass="40815">MQKSDKKQPHLFRGAVVNAFHKQRRARTRIHLRPGEVKCTGCKLAVLLEIDTLSERVVGKGTHMCFGSCPECGAHVQKITSQADRDYFDALRNPNTTDDSLHEEIQEDLGGIGKDQETHPPVVWTANDRLIYKWQNYAGRYDEKTVDRHLSAIRLLEETLNGKAYDQLTNHDIGLMREQLKQSLLAANELQRSKSTVAHTASHLTAFLQWLLKQDGYKRLPSDLPDYLKLPKSVYSASLSRKDKDYPTVKEAEALLLEMPIQNLKDHRSKAIFAMAFLCGLRADTLASLRICHFDPAKELIIQDASIVRAKNGKSLNVNWFPIPKTFSNTVDLSRFDAAPLIAFTVTKEINYGTETDGRIS</sequence>
<proteinExistence type="predicted"/>
<evidence type="ECO:0000256" key="1">
    <source>
        <dbReference type="ARBA" id="ARBA00022908"/>
    </source>
</evidence>
<organism evidence="5 6">
    <name type="scientific">Sulfitobacter undariae</name>
    <dbReference type="NCBI Taxonomy" id="1563671"/>
    <lineage>
        <taxon>Bacteria</taxon>
        <taxon>Pseudomonadati</taxon>
        <taxon>Pseudomonadota</taxon>
        <taxon>Alphaproteobacteria</taxon>
        <taxon>Rhodobacterales</taxon>
        <taxon>Roseobacteraceae</taxon>
        <taxon>Sulfitobacter</taxon>
    </lineage>
</organism>
<dbReference type="EMBL" id="JACIEI010000007">
    <property type="protein sequence ID" value="MBB3994755.1"/>
    <property type="molecule type" value="Genomic_DNA"/>
</dbReference>
<dbReference type="InterPro" id="IPR013762">
    <property type="entry name" value="Integrase-like_cat_sf"/>
</dbReference>
<dbReference type="PROSITE" id="PS51900">
    <property type="entry name" value="CB"/>
    <property type="match status" value="1"/>
</dbReference>
<dbReference type="Gene3D" id="1.10.443.10">
    <property type="entry name" value="Intergrase catalytic core"/>
    <property type="match status" value="1"/>
</dbReference>
<dbReference type="Proteomes" id="UP000530268">
    <property type="component" value="Unassembled WGS sequence"/>
</dbReference>
<keyword evidence="1" id="KW-0229">DNA integration</keyword>
<protein>
    <submittedName>
        <fullName evidence="5">RNase P subunit RPR2</fullName>
    </submittedName>
</protein>
<gene>
    <name evidence="5" type="ORF">GGR95_002403</name>
</gene>
<dbReference type="GO" id="GO:0003677">
    <property type="term" value="F:DNA binding"/>
    <property type="evidence" value="ECO:0007669"/>
    <property type="project" value="UniProtKB-UniRule"/>
</dbReference>
<comment type="caution">
    <text evidence="5">The sequence shown here is derived from an EMBL/GenBank/DDBJ whole genome shotgun (WGS) entry which is preliminary data.</text>
</comment>
<evidence type="ECO:0000313" key="5">
    <source>
        <dbReference type="EMBL" id="MBB3994755.1"/>
    </source>
</evidence>
<evidence type="ECO:0000313" key="6">
    <source>
        <dbReference type="Proteomes" id="UP000530268"/>
    </source>
</evidence>
<dbReference type="SUPFAM" id="SSF56349">
    <property type="entry name" value="DNA breaking-rejoining enzymes"/>
    <property type="match status" value="1"/>
</dbReference>
<evidence type="ECO:0000256" key="2">
    <source>
        <dbReference type="ARBA" id="ARBA00023172"/>
    </source>
</evidence>
<name>A0A7W6EA03_9RHOB</name>
<evidence type="ECO:0000256" key="3">
    <source>
        <dbReference type="PROSITE-ProRule" id="PRU01248"/>
    </source>
</evidence>
<keyword evidence="3" id="KW-0238">DNA-binding</keyword>
<feature type="non-terminal residue" evidence="5">
    <location>
        <position position="361"/>
    </location>
</feature>
<dbReference type="InterPro" id="IPR044068">
    <property type="entry name" value="CB"/>
</dbReference>
<accession>A0A7W6EA03</accession>
<dbReference type="GO" id="GO:0006310">
    <property type="term" value="P:DNA recombination"/>
    <property type="evidence" value="ECO:0007669"/>
    <property type="project" value="UniProtKB-KW"/>
</dbReference>